<dbReference type="EMBL" id="LN877953">
    <property type="protein sequence ID" value="CUV07420.1"/>
    <property type="molecule type" value="Genomic_DNA"/>
</dbReference>
<keyword evidence="4" id="KW-1185">Reference proteome</keyword>
<dbReference type="EMBL" id="JTAI01000006">
    <property type="protein sequence ID" value="PPS95744.1"/>
    <property type="molecule type" value="Genomic_DNA"/>
</dbReference>
<reference evidence="3 4" key="1">
    <citation type="submission" date="2014-11" db="EMBL/GenBank/DDBJ databases">
        <title>Comparative genomic analysis of Cryptosporidium hominis reveals occurrence of genetic recombination in virulent subtypes.</title>
        <authorList>
            <person name="Guo Y."/>
            <person name="Tang K."/>
            <person name="Frace M."/>
            <person name="Li N."/>
            <person name="Roellig D.M."/>
            <person name="Sammons S."/>
            <person name="Knipe K."/>
            <person name="Rowe L."/>
            <person name="Feng Y."/>
            <person name="Xiao L."/>
        </authorList>
    </citation>
    <scope>NUCLEOTIDE SEQUENCE [LARGE SCALE GENOMIC DNA]</scope>
    <source>
        <strain evidence="3">30976</strain>
    </source>
</reference>
<dbReference type="OrthoDB" id="342962at2759"/>
<dbReference type="Proteomes" id="UP000199752">
    <property type="component" value="Chromosome 7"/>
</dbReference>
<evidence type="ECO:0000313" key="4">
    <source>
        <dbReference type="Proteomes" id="UP001429100"/>
    </source>
</evidence>
<dbReference type="VEuPathDB" id="CryptoDB:CHUDEA7_4320"/>
<feature type="transmembrane region" description="Helical" evidence="1">
    <location>
        <begin position="7"/>
        <end position="27"/>
    </location>
</feature>
<accession>A0A0S4TJN6</accession>
<evidence type="ECO:0000256" key="1">
    <source>
        <dbReference type="SAM" id="Phobius"/>
    </source>
</evidence>
<reference evidence="3 4" key="3">
    <citation type="submission" date="2017-10" db="EMBL/GenBank/DDBJ databases">
        <title>Consistent, comparative and evidence-based genome annotation and re-annotation for the closely-related species, Cryptosporidium parvum, C. hominis and C. tyzzeri.</title>
        <authorList>
            <person name="Baptista R.P."/>
            <person name="Li Y."/>
            <person name="Sateriale A."/>
            <person name="Striepen B."/>
            <person name="Kissinger J.C."/>
        </authorList>
    </citation>
    <scope>NUCLEOTIDE SEQUENCE [LARGE SCALE GENOMIC DNA]</scope>
    <source>
        <strain evidence="3">30976</strain>
    </source>
</reference>
<keyword evidence="1" id="KW-1133">Transmembrane helix</keyword>
<keyword evidence="1" id="KW-0472">Membrane</keyword>
<keyword evidence="1" id="KW-0812">Transmembrane</keyword>
<evidence type="ECO:0000313" key="3">
    <source>
        <dbReference type="EMBL" id="PPS95744.1"/>
    </source>
</evidence>
<dbReference type="VEuPathDB" id="CryptoDB:GY17_00002314"/>
<gene>
    <name evidence="2" type="ORF">CHUDEA7_4320</name>
    <name evidence="3" type="ORF">GY17_00002314</name>
</gene>
<evidence type="ECO:0000313" key="2">
    <source>
        <dbReference type="EMBL" id="CUV07420.1"/>
    </source>
</evidence>
<sequence length="343" mass="39777">MTDIRKTSCISLFVSKILVLTFFLVIFTSDFEIQNRLGHFQETSLLRLSEGPIKDEENESSGSESLNLKATSILLEIDNQEVENEVNPEAKLKTGNTNVIGSNMSEYSLDAVDELISPIVSMCLIELTNIYDILELEYNSISSVSILDNLEECINTRNKINEILKIIIKAKELLFYEKNSNLLDSNSLNEDSRKETNNKKSKTSDLFFYLQANMSILKKTISFYNIKYRVYSSQEQILGRITKLMNEINTLIHRFKNLTKNNKNTFERVIFEITKPVSKVINEYKSILKKTHLFMSTKYYSKHSKNIEHYVQTISCMLKHRLQRSSAFDELLFMLKPTFKLCQ</sequence>
<dbReference type="VEuPathDB" id="CryptoDB:ChTU502y2012_407g2125"/>
<dbReference type="AlphaFoldDB" id="A0A0S4TJN6"/>
<protein>
    <submittedName>
        <fullName evidence="2">Uncharacterized protein</fullName>
    </submittedName>
</protein>
<organism evidence="2">
    <name type="scientific">Cryptosporidium hominis</name>
    <dbReference type="NCBI Taxonomy" id="237895"/>
    <lineage>
        <taxon>Eukaryota</taxon>
        <taxon>Sar</taxon>
        <taxon>Alveolata</taxon>
        <taxon>Apicomplexa</taxon>
        <taxon>Conoidasida</taxon>
        <taxon>Coccidia</taxon>
        <taxon>Eucoccidiorida</taxon>
        <taxon>Eimeriorina</taxon>
        <taxon>Cryptosporidiidae</taxon>
        <taxon>Cryptosporidium</taxon>
    </lineage>
</organism>
<dbReference type="VEuPathDB" id="CryptoDB:Chro.70476"/>
<dbReference type="Proteomes" id="UP001429100">
    <property type="component" value="Unassembled WGS sequence"/>
</dbReference>
<reference evidence="2" key="2">
    <citation type="submission" date="2015-08" db="EMBL/GenBank/DDBJ databases">
        <authorList>
            <person name="Babu N.S."/>
            <person name="Beckwith C.J."/>
            <person name="Beseler K.G."/>
            <person name="Brison A."/>
            <person name="Carone J.V."/>
            <person name="Caskin T.P."/>
            <person name="Diamond M."/>
            <person name="Durham M.E."/>
            <person name="Foxe J.M."/>
            <person name="Go M."/>
            <person name="Henderson B.A."/>
            <person name="Jones I.B."/>
            <person name="McGettigan J.A."/>
            <person name="Micheletti S.J."/>
            <person name="Nasrallah M.E."/>
            <person name="Ortiz D."/>
            <person name="Piller C.R."/>
            <person name="Privatt S.R."/>
            <person name="Schneider S.L."/>
            <person name="Sharp S."/>
            <person name="Smith T.C."/>
            <person name="Stanton J.D."/>
            <person name="Ullery H.E."/>
            <person name="Wilson R.J."/>
            <person name="Serrano M.G."/>
            <person name="Buck G."/>
            <person name="Lee V."/>
            <person name="Wang Y."/>
            <person name="Carvalho R."/>
            <person name="Voegtly L."/>
            <person name="Shi R."/>
            <person name="Duckworth R."/>
            <person name="Johnson A."/>
            <person name="Loviza R."/>
            <person name="Walstead R."/>
            <person name="Shah Z."/>
            <person name="Kiflezghi M."/>
            <person name="Wade K."/>
            <person name="Ball S.L."/>
            <person name="Bradley K.W."/>
            <person name="Asai D.J."/>
            <person name="Bowman C.A."/>
            <person name="Russell D.A."/>
            <person name="Pope W.H."/>
            <person name="Jacobs-Sera D."/>
            <person name="Hendrix R.W."/>
            <person name="Hatfull G.F."/>
        </authorList>
    </citation>
    <scope>NUCLEOTIDE SEQUENCE [LARGE SCALE GENOMIC DNA]</scope>
</reference>
<proteinExistence type="predicted"/>
<name>A0A0S4TJN6_CRYHO</name>